<evidence type="ECO:0000259" key="2">
    <source>
        <dbReference type="Pfam" id="PF05569"/>
    </source>
</evidence>
<dbReference type="CDD" id="cd07341">
    <property type="entry name" value="M56_BlaR1_MecR1_like"/>
    <property type="match status" value="1"/>
</dbReference>
<organism evidence="3 4">
    <name type="scientific">Echinicola arenosa</name>
    <dbReference type="NCBI Taxonomy" id="2774144"/>
    <lineage>
        <taxon>Bacteria</taxon>
        <taxon>Pseudomonadati</taxon>
        <taxon>Bacteroidota</taxon>
        <taxon>Cytophagia</taxon>
        <taxon>Cytophagales</taxon>
        <taxon>Cyclobacteriaceae</taxon>
        <taxon>Echinicola</taxon>
    </lineage>
</organism>
<feature type="transmembrane region" description="Helical" evidence="1">
    <location>
        <begin position="6"/>
        <end position="25"/>
    </location>
</feature>
<dbReference type="PANTHER" id="PTHR34978">
    <property type="entry name" value="POSSIBLE SENSOR-TRANSDUCER PROTEIN BLAR"/>
    <property type="match status" value="1"/>
</dbReference>
<keyword evidence="1" id="KW-0812">Transmembrane</keyword>
<dbReference type="EMBL" id="JACYTQ010000003">
    <property type="protein sequence ID" value="MBD8488965.1"/>
    <property type="molecule type" value="Genomic_DNA"/>
</dbReference>
<sequence length="409" mass="46959">MESTLIYLFEVSICLLLAYPVYYLAFSKLTFFNVNRLCILFLIIASLITPLLSFDFHESAPTNTSFLLQTNLSSTVSDRITLNGKLETTSNYLFWFSMIYLSGAIWAFFKLGYQLKMIFDRIKASSLEKKNGITLAVHPKHQYASFFRYIFFPEPLNKTIENQQAYLHESVHVQKRHSWDVLFLAICKAVLWFHPMIYLFDKSIKEVHEFEADKMVSLKYSTSQYARHLVELASQKSSLAIMHNFNYSPIKNRIIMMNKTKSNQWQKARFLLLIPVLAVMSMLFSFDSNMDQTKKLTGTWTGTSLEFQQSAGPDIKAMIEGGKDLHINGKLTLNKDFSYVIKNPAGETNGSGKWTAKGSDSFTTIDQNGEKTIYQVLTLERDKMTTAHQVQMATPQGEVKGKIILTYRK</sequence>
<dbReference type="Pfam" id="PF05569">
    <property type="entry name" value="Peptidase_M56"/>
    <property type="match status" value="1"/>
</dbReference>
<evidence type="ECO:0000256" key="1">
    <source>
        <dbReference type="SAM" id="Phobius"/>
    </source>
</evidence>
<comment type="caution">
    <text evidence="3">The sequence shown here is derived from an EMBL/GenBank/DDBJ whole genome shotgun (WGS) entry which is preliminary data.</text>
</comment>
<feature type="domain" description="Peptidase M56" evidence="2">
    <location>
        <begin position="161"/>
        <end position="257"/>
    </location>
</feature>
<feature type="transmembrane region" description="Helical" evidence="1">
    <location>
        <begin position="37"/>
        <end position="54"/>
    </location>
</feature>
<feature type="transmembrane region" description="Helical" evidence="1">
    <location>
        <begin position="181"/>
        <end position="200"/>
    </location>
</feature>
<accession>A0ABR9AJS6</accession>
<name>A0ABR9AJS6_9BACT</name>
<dbReference type="InterPro" id="IPR008756">
    <property type="entry name" value="Peptidase_M56"/>
</dbReference>
<feature type="transmembrane region" description="Helical" evidence="1">
    <location>
        <begin position="92"/>
        <end position="113"/>
    </location>
</feature>
<evidence type="ECO:0000313" key="3">
    <source>
        <dbReference type="EMBL" id="MBD8488965.1"/>
    </source>
</evidence>
<gene>
    <name evidence="3" type="ORF">IFO69_09435</name>
</gene>
<keyword evidence="1" id="KW-1133">Transmembrane helix</keyword>
<keyword evidence="1" id="KW-0472">Membrane</keyword>
<protein>
    <submittedName>
        <fullName evidence="3">M56 family metallopeptidase</fullName>
    </submittedName>
</protein>
<evidence type="ECO:0000313" key="4">
    <source>
        <dbReference type="Proteomes" id="UP000647133"/>
    </source>
</evidence>
<proteinExistence type="predicted"/>
<keyword evidence="4" id="KW-1185">Reference proteome</keyword>
<dbReference type="PANTHER" id="PTHR34978:SF3">
    <property type="entry name" value="SLR0241 PROTEIN"/>
    <property type="match status" value="1"/>
</dbReference>
<feature type="transmembrane region" description="Helical" evidence="1">
    <location>
        <begin position="268"/>
        <end position="286"/>
    </location>
</feature>
<reference evidence="3 4" key="1">
    <citation type="submission" date="2020-09" db="EMBL/GenBank/DDBJ databases">
        <title>Echinicola sp. CAU 1574 isolated from sand of Sido Beach.</title>
        <authorList>
            <person name="Kim W."/>
        </authorList>
    </citation>
    <scope>NUCLEOTIDE SEQUENCE [LARGE SCALE GENOMIC DNA]</scope>
    <source>
        <strain evidence="3 4">CAU 1574</strain>
    </source>
</reference>
<dbReference type="RefSeq" id="WP_192009861.1">
    <property type="nucleotide sequence ID" value="NZ_JACYTQ010000003.1"/>
</dbReference>
<dbReference type="Proteomes" id="UP000647133">
    <property type="component" value="Unassembled WGS sequence"/>
</dbReference>
<dbReference type="InterPro" id="IPR052173">
    <property type="entry name" value="Beta-lactam_resp_regulator"/>
</dbReference>